<feature type="transmembrane region" description="Helical" evidence="7">
    <location>
        <begin position="172"/>
        <end position="197"/>
    </location>
</feature>
<evidence type="ECO:0000256" key="5">
    <source>
        <dbReference type="ARBA" id="ARBA00022989"/>
    </source>
</evidence>
<evidence type="ECO:0000313" key="10">
    <source>
        <dbReference type="Proteomes" id="UP000532010"/>
    </source>
</evidence>
<evidence type="ECO:0000256" key="7">
    <source>
        <dbReference type="RuleBase" id="RU369079"/>
    </source>
</evidence>
<reference evidence="9 10" key="1">
    <citation type="submission" date="2020-08" db="EMBL/GenBank/DDBJ databases">
        <title>The Agave Microbiome: Exploring the role of microbial communities in plant adaptations to desert environments.</title>
        <authorList>
            <person name="Partida-Martinez L.P."/>
        </authorList>
    </citation>
    <scope>NUCLEOTIDE SEQUENCE [LARGE SCALE GENOMIC DNA]</scope>
    <source>
        <strain evidence="9 10">AT3.9</strain>
    </source>
</reference>
<evidence type="ECO:0000256" key="4">
    <source>
        <dbReference type="ARBA" id="ARBA00022692"/>
    </source>
</evidence>
<comment type="similarity">
    <text evidence="7">Belongs to the TRAP transporter large permease family.</text>
</comment>
<evidence type="ECO:0000313" key="9">
    <source>
        <dbReference type="EMBL" id="MBB3017372.1"/>
    </source>
</evidence>
<feature type="transmembrane region" description="Helical" evidence="7">
    <location>
        <begin position="218"/>
        <end position="240"/>
    </location>
</feature>
<dbReference type="PANTHER" id="PTHR33362:SF3">
    <property type="entry name" value="SIALIC ACID TRAP TRANSPORTER PERMEASE PROTEIN SIAT"/>
    <property type="match status" value="1"/>
</dbReference>
<organism evidence="9 10">
    <name type="scientific">Microvirga lupini</name>
    <dbReference type="NCBI Taxonomy" id="420324"/>
    <lineage>
        <taxon>Bacteria</taxon>
        <taxon>Pseudomonadati</taxon>
        <taxon>Pseudomonadota</taxon>
        <taxon>Alphaproteobacteria</taxon>
        <taxon>Hyphomicrobiales</taxon>
        <taxon>Methylobacteriaceae</taxon>
        <taxon>Microvirga</taxon>
    </lineage>
</organism>
<feature type="domain" description="TRAP C4-dicarboxylate transport system permease DctM subunit" evidence="8">
    <location>
        <begin position="7"/>
        <end position="436"/>
    </location>
</feature>
<evidence type="ECO:0000256" key="2">
    <source>
        <dbReference type="ARBA" id="ARBA00022475"/>
    </source>
</evidence>
<feature type="transmembrane region" description="Helical" evidence="7">
    <location>
        <begin position="140"/>
        <end position="166"/>
    </location>
</feature>
<keyword evidence="4 7" id="KW-0812">Transmembrane</keyword>
<gene>
    <name evidence="9" type="ORF">FHR70_000412</name>
</gene>
<feature type="transmembrane region" description="Helical" evidence="7">
    <location>
        <begin position="325"/>
        <end position="347"/>
    </location>
</feature>
<dbReference type="AlphaFoldDB" id="A0A7W4VIU3"/>
<dbReference type="GO" id="GO:0005886">
    <property type="term" value="C:plasma membrane"/>
    <property type="evidence" value="ECO:0007669"/>
    <property type="project" value="UniProtKB-SubCell"/>
</dbReference>
<keyword evidence="5 7" id="KW-1133">Transmembrane helix</keyword>
<feature type="transmembrane region" description="Helical" evidence="7">
    <location>
        <begin position="291"/>
        <end position="313"/>
    </location>
</feature>
<keyword evidence="7" id="KW-0813">Transport</keyword>
<feature type="transmembrane region" description="Helical" evidence="7">
    <location>
        <begin position="414"/>
        <end position="434"/>
    </location>
</feature>
<feature type="transmembrane region" description="Helical" evidence="7">
    <location>
        <begin position="246"/>
        <end position="270"/>
    </location>
</feature>
<evidence type="ECO:0000256" key="6">
    <source>
        <dbReference type="ARBA" id="ARBA00023136"/>
    </source>
</evidence>
<feature type="transmembrane region" description="Helical" evidence="7">
    <location>
        <begin position="354"/>
        <end position="373"/>
    </location>
</feature>
<keyword evidence="6 7" id="KW-0472">Membrane</keyword>
<dbReference type="EMBL" id="JACHWB010000001">
    <property type="protein sequence ID" value="MBB3017372.1"/>
    <property type="molecule type" value="Genomic_DNA"/>
</dbReference>
<keyword evidence="2" id="KW-1003">Cell membrane</keyword>
<dbReference type="PANTHER" id="PTHR33362">
    <property type="entry name" value="SIALIC ACID TRAP TRANSPORTER PERMEASE PROTEIN SIAT-RELATED"/>
    <property type="match status" value="1"/>
</dbReference>
<dbReference type="PIRSF" id="PIRSF006066">
    <property type="entry name" value="HI0050"/>
    <property type="match status" value="1"/>
</dbReference>
<dbReference type="Proteomes" id="UP000532010">
    <property type="component" value="Unassembled WGS sequence"/>
</dbReference>
<comment type="caution">
    <text evidence="9">The sequence shown here is derived from an EMBL/GenBank/DDBJ whole genome shotgun (WGS) entry which is preliminary data.</text>
</comment>
<dbReference type="InterPro" id="IPR010656">
    <property type="entry name" value="DctM"/>
</dbReference>
<comment type="function">
    <text evidence="7">Part of the tripartite ATP-independent periplasmic (TRAP) transport system.</text>
</comment>
<protein>
    <recommendedName>
        <fullName evidence="7">TRAP transporter large permease protein</fullName>
    </recommendedName>
</protein>
<keyword evidence="10" id="KW-1185">Reference proteome</keyword>
<feature type="transmembrane region" description="Helical" evidence="7">
    <location>
        <begin position="7"/>
        <end position="32"/>
    </location>
</feature>
<dbReference type="InterPro" id="IPR004681">
    <property type="entry name" value="TRAP_DctM"/>
</dbReference>
<dbReference type="Pfam" id="PF06808">
    <property type="entry name" value="DctM"/>
    <property type="match status" value="1"/>
</dbReference>
<comment type="subcellular location">
    <subcellularLocation>
        <location evidence="1 7">Cell inner membrane</location>
        <topology evidence="1 7">Multi-pass membrane protein</topology>
    </subcellularLocation>
</comment>
<sequence length="451" mass="48041">MLITLMLVALLVMIVIGVPIAVALAGSSLLFLFVGNLTGEITTPVITVIHRMVNGVDSFPLLAVPFFIMAGNLMNSAGITKQIYDFAVAAVGWLRGGLGHVNVAGSVIFAGMSGTAVADAGGLGTIEIKAMRDHGYDTKFAVGLTAASSTIGPIIPPSLPLVIYGVVANASINALFVAGIIPGLIMALFMSATVALYAHHYGIGRDARFELGRLGRSFLNAFLPLLTPAIIIGGMSFGLFTPTEAAVFACAYALLLSTVIHRSFNLVLAARGQRPRYSVLSLRQFIRVTMDTIETTAVVLLIVAGASIFGWVLTTTRTTDALGEWIITYAADPITFLLLVNVFLLIVGCFMETIAAITILTPVLLPVAIKLGIDPVHFGLIMVLNLMIGLLTPPVGMVLYVLTRVAKISFEECMKACAPWLVPLLLVLLLITFVPETVLWLPRFLKEIGYL</sequence>
<proteinExistence type="inferred from homology"/>
<feature type="transmembrane region" description="Helical" evidence="7">
    <location>
        <begin position="52"/>
        <end position="71"/>
    </location>
</feature>
<accession>A0A7W4VIU3</accession>
<evidence type="ECO:0000256" key="1">
    <source>
        <dbReference type="ARBA" id="ARBA00004429"/>
    </source>
</evidence>
<dbReference type="RefSeq" id="WP_183446601.1">
    <property type="nucleotide sequence ID" value="NZ_JACHWB010000001.1"/>
</dbReference>
<comment type="subunit">
    <text evidence="7">The complex comprises the extracytoplasmic solute receptor protein and the two transmembrane proteins.</text>
</comment>
<name>A0A7W4VIU3_9HYPH</name>
<dbReference type="NCBIfam" id="TIGR00786">
    <property type="entry name" value="dctM"/>
    <property type="match status" value="1"/>
</dbReference>
<evidence type="ECO:0000256" key="3">
    <source>
        <dbReference type="ARBA" id="ARBA00022519"/>
    </source>
</evidence>
<feature type="transmembrane region" description="Helical" evidence="7">
    <location>
        <begin position="379"/>
        <end position="402"/>
    </location>
</feature>
<evidence type="ECO:0000259" key="8">
    <source>
        <dbReference type="Pfam" id="PF06808"/>
    </source>
</evidence>
<keyword evidence="3 7" id="KW-0997">Cell inner membrane</keyword>
<dbReference type="GO" id="GO:0022857">
    <property type="term" value="F:transmembrane transporter activity"/>
    <property type="evidence" value="ECO:0007669"/>
    <property type="project" value="UniProtKB-UniRule"/>
</dbReference>